<evidence type="ECO:0000313" key="3">
    <source>
        <dbReference type="Proteomes" id="UP000053424"/>
    </source>
</evidence>
<dbReference type="HOGENOM" id="CLU_2758063_0_0_1"/>
<sequence length="70" mass="8282">MLYHNQTDGCRDALHDLYEQWENMYKDAVCFWGNMRLHAIAFKDIGTDGKHEKKTARSRPEASRQCKMCM</sequence>
<dbReference type="Proteomes" id="UP000053424">
    <property type="component" value="Unassembled WGS sequence"/>
</dbReference>
<dbReference type="AlphaFoldDB" id="A0A0C3BHE2"/>
<evidence type="ECO:0000256" key="1">
    <source>
        <dbReference type="SAM" id="MobiDB-lite"/>
    </source>
</evidence>
<proteinExistence type="predicted"/>
<keyword evidence="3" id="KW-1185">Reference proteome</keyword>
<name>A0A0C3BHE2_HEBCY</name>
<gene>
    <name evidence="2" type="ORF">M413DRAFT_449422</name>
</gene>
<organism evidence="2 3">
    <name type="scientific">Hebeloma cylindrosporum</name>
    <dbReference type="NCBI Taxonomy" id="76867"/>
    <lineage>
        <taxon>Eukaryota</taxon>
        <taxon>Fungi</taxon>
        <taxon>Dikarya</taxon>
        <taxon>Basidiomycota</taxon>
        <taxon>Agaricomycotina</taxon>
        <taxon>Agaricomycetes</taxon>
        <taxon>Agaricomycetidae</taxon>
        <taxon>Agaricales</taxon>
        <taxon>Agaricineae</taxon>
        <taxon>Hymenogastraceae</taxon>
        <taxon>Hebeloma</taxon>
    </lineage>
</organism>
<accession>A0A0C3BHE2</accession>
<reference evidence="3" key="2">
    <citation type="submission" date="2015-01" db="EMBL/GenBank/DDBJ databases">
        <title>Evolutionary Origins and Diversification of the Mycorrhizal Mutualists.</title>
        <authorList>
            <consortium name="DOE Joint Genome Institute"/>
            <consortium name="Mycorrhizal Genomics Consortium"/>
            <person name="Kohler A."/>
            <person name="Kuo A."/>
            <person name="Nagy L.G."/>
            <person name="Floudas D."/>
            <person name="Copeland A."/>
            <person name="Barry K.W."/>
            <person name="Cichocki N."/>
            <person name="Veneault-Fourrey C."/>
            <person name="LaButti K."/>
            <person name="Lindquist E.A."/>
            <person name="Lipzen A."/>
            <person name="Lundell T."/>
            <person name="Morin E."/>
            <person name="Murat C."/>
            <person name="Riley R."/>
            <person name="Ohm R."/>
            <person name="Sun H."/>
            <person name="Tunlid A."/>
            <person name="Henrissat B."/>
            <person name="Grigoriev I.V."/>
            <person name="Hibbett D.S."/>
            <person name="Martin F."/>
        </authorList>
    </citation>
    <scope>NUCLEOTIDE SEQUENCE [LARGE SCALE GENOMIC DNA]</scope>
    <source>
        <strain evidence="3">h7</strain>
    </source>
</reference>
<dbReference type="EMBL" id="KN831809">
    <property type="protein sequence ID" value="KIM36105.1"/>
    <property type="molecule type" value="Genomic_DNA"/>
</dbReference>
<protein>
    <submittedName>
        <fullName evidence="2">Uncharacterized protein</fullName>
    </submittedName>
</protein>
<feature type="region of interest" description="Disordered" evidence="1">
    <location>
        <begin position="49"/>
        <end position="70"/>
    </location>
</feature>
<evidence type="ECO:0000313" key="2">
    <source>
        <dbReference type="EMBL" id="KIM36105.1"/>
    </source>
</evidence>
<reference evidence="2 3" key="1">
    <citation type="submission" date="2014-04" db="EMBL/GenBank/DDBJ databases">
        <authorList>
            <consortium name="DOE Joint Genome Institute"/>
            <person name="Kuo A."/>
            <person name="Gay G."/>
            <person name="Dore J."/>
            <person name="Kohler A."/>
            <person name="Nagy L.G."/>
            <person name="Floudas D."/>
            <person name="Copeland A."/>
            <person name="Barry K.W."/>
            <person name="Cichocki N."/>
            <person name="Veneault-Fourrey C."/>
            <person name="LaButti K."/>
            <person name="Lindquist E.A."/>
            <person name="Lipzen A."/>
            <person name="Lundell T."/>
            <person name="Morin E."/>
            <person name="Murat C."/>
            <person name="Sun H."/>
            <person name="Tunlid A."/>
            <person name="Henrissat B."/>
            <person name="Grigoriev I.V."/>
            <person name="Hibbett D.S."/>
            <person name="Martin F."/>
            <person name="Nordberg H.P."/>
            <person name="Cantor M.N."/>
            <person name="Hua S.X."/>
        </authorList>
    </citation>
    <scope>NUCLEOTIDE SEQUENCE [LARGE SCALE GENOMIC DNA]</scope>
    <source>
        <strain evidence="3">h7</strain>
    </source>
</reference>